<evidence type="ECO:0000256" key="1">
    <source>
        <dbReference type="ARBA" id="ARBA00004651"/>
    </source>
</evidence>
<evidence type="ECO:0000256" key="7">
    <source>
        <dbReference type="SAM" id="Phobius"/>
    </source>
</evidence>
<name>A0ABM7WJ80_9ACTN</name>
<evidence type="ECO:0000256" key="4">
    <source>
        <dbReference type="ARBA" id="ARBA00022692"/>
    </source>
</evidence>
<dbReference type="RefSeq" id="WP_102378150.1">
    <property type="nucleotide sequence ID" value="NZ_AP025564.1"/>
</dbReference>
<evidence type="ECO:0008006" key="10">
    <source>
        <dbReference type="Google" id="ProtNLM"/>
    </source>
</evidence>
<organism evidence="8 9">
    <name type="scientific">Raoultibacter timonensis</name>
    <dbReference type="NCBI Taxonomy" id="1907662"/>
    <lineage>
        <taxon>Bacteria</taxon>
        <taxon>Bacillati</taxon>
        <taxon>Actinomycetota</taxon>
        <taxon>Coriobacteriia</taxon>
        <taxon>Eggerthellales</taxon>
        <taxon>Eggerthellaceae</taxon>
        <taxon>Raoultibacter</taxon>
    </lineage>
</organism>
<evidence type="ECO:0000256" key="3">
    <source>
        <dbReference type="ARBA" id="ARBA00022475"/>
    </source>
</evidence>
<dbReference type="PANTHER" id="PTHR33884">
    <property type="entry name" value="UPF0410 PROTEIN YMGE"/>
    <property type="match status" value="1"/>
</dbReference>
<keyword evidence="4 7" id="KW-0812">Transmembrane</keyword>
<keyword evidence="3" id="KW-1003">Cell membrane</keyword>
<dbReference type="PANTHER" id="PTHR33884:SF3">
    <property type="entry name" value="UPF0410 PROTEIN YMGE"/>
    <property type="match status" value="1"/>
</dbReference>
<evidence type="ECO:0000256" key="5">
    <source>
        <dbReference type="ARBA" id="ARBA00022989"/>
    </source>
</evidence>
<keyword evidence="6 7" id="KW-0472">Membrane</keyword>
<dbReference type="Pfam" id="PF04226">
    <property type="entry name" value="Transgly_assoc"/>
    <property type="match status" value="1"/>
</dbReference>
<evidence type="ECO:0000313" key="9">
    <source>
        <dbReference type="Proteomes" id="UP001320544"/>
    </source>
</evidence>
<dbReference type="Proteomes" id="UP001320544">
    <property type="component" value="Chromosome"/>
</dbReference>
<protein>
    <recommendedName>
        <fullName evidence="10">Membrane protein YeaQ/YmgE (Transglycosylase-associated protein family)</fullName>
    </recommendedName>
</protein>
<comment type="similarity">
    <text evidence="2">Belongs to the UPF0410 family.</text>
</comment>
<evidence type="ECO:0000256" key="2">
    <source>
        <dbReference type="ARBA" id="ARBA00011006"/>
    </source>
</evidence>
<evidence type="ECO:0000313" key="8">
    <source>
        <dbReference type="EMBL" id="BDE96334.1"/>
    </source>
</evidence>
<accession>A0ABM7WJ80</accession>
<comment type="subcellular location">
    <subcellularLocation>
        <location evidence="1">Cell membrane</location>
        <topology evidence="1">Multi-pass membrane protein</topology>
    </subcellularLocation>
</comment>
<feature type="transmembrane region" description="Helical" evidence="7">
    <location>
        <begin position="27"/>
        <end position="50"/>
    </location>
</feature>
<keyword evidence="9" id="KW-1185">Reference proteome</keyword>
<gene>
    <name evidence="8" type="ORF">CE91St30_16670</name>
</gene>
<feature type="transmembrane region" description="Helical" evidence="7">
    <location>
        <begin position="56"/>
        <end position="78"/>
    </location>
</feature>
<evidence type="ECO:0000256" key="6">
    <source>
        <dbReference type="ARBA" id="ARBA00023136"/>
    </source>
</evidence>
<dbReference type="InterPro" id="IPR007341">
    <property type="entry name" value="Transgly_assoc"/>
</dbReference>
<proteinExistence type="inferred from homology"/>
<reference evidence="8 9" key="1">
    <citation type="submission" date="2022-01" db="EMBL/GenBank/DDBJ databases">
        <title>Novel bile acid biosynthetic pathways are enriched in the microbiome of centenarians.</title>
        <authorList>
            <person name="Sato Y."/>
            <person name="Atarashi K."/>
            <person name="Plichta R.D."/>
            <person name="Arai Y."/>
            <person name="Sasajima S."/>
            <person name="Kearney M.S."/>
            <person name="Suda W."/>
            <person name="Takeshita K."/>
            <person name="Sasaki T."/>
            <person name="Okamoto S."/>
            <person name="Skelly N.A."/>
            <person name="Okamura Y."/>
            <person name="Vlamakis H."/>
            <person name="Li Y."/>
            <person name="Tanoue T."/>
            <person name="Takei H."/>
            <person name="Nittono H."/>
            <person name="Narushima S."/>
            <person name="Irie J."/>
            <person name="Itoh H."/>
            <person name="Moriya K."/>
            <person name="Sugiura Y."/>
            <person name="Suematsu M."/>
            <person name="Moritoki N."/>
            <person name="Shibata S."/>
            <person name="Littman R.D."/>
            <person name="Fischbach A.M."/>
            <person name="Uwamino Y."/>
            <person name="Inoue T."/>
            <person name="Honda A."/>
            <person name="Hattori M."/>
            <person name="Murai T."/>
            <person name="Xavier J.R."/>
            <person name="Hirose N."/>
            <person name="Honda K."/>
        </authorList>
    </citation>
    <scope>NUCLEOTIDE SEQUENCE [LARGE SCALE GENOMIC DNA]</scope>
    <source>
        <strain evidence="8 9">CE91-St30</strain>
    </source>
</reference>
<keyword evidence="5 7" id="KW-1133">Transmembrane helix</keyword>
<sequence>MSIIVWIVIGGLAGWIGNMIMKTDGGLLKNVVTGIIGALVGGFVMSFFGASGFTGFNLWSFVVALIGSIILIAIINLLTGTRAHHA</sequence>
<dbReference type="EMBL" id="AP025564">
    <property type="protein sequence ID" value="BDE96334.1"/>
    <property type="molecule type" value="Genomic_DNA"/>
</dbReference>